<evidence type="ECO:0000313" key="2">
    <source>
        <dbReference type="EMBL" id="EPX55768.1"/>
    </source>
</evidence>
<proteinExistence type="predicted"/>
<sequence length="190" mass="22165">MENMSRYYELMDDRYHPGRWHLRSPVDEKGEQINPWQFFKGKQIELQRIIRFPVKPDGLALDFCWAAFSIPVVHTRFVQLFARLDIQGVQFIPAQVEGHAGPFFILNTLRTIRCIDDARCEDVQYWKHEDGQPEKVGMYRVVAGLRINTSKVGDARIFRTWGWSQGLIISEDIKQAMEAEGFTGTRFVEV</sequence>
<dbReference type="EMBL" id="ANAH02000069">
    <property type="protein sequence ID" value="EPX55768.1"/>
    <property type="molecule type" value="Genomic_DNA"/>
</dbReference>
<name>S9QH82_CYSF2</name>
<protein>
    <recommendedName>
        <fullName evidence="1">Immunity MXAN-0049 protein domain-containing protein</fullName>
    </recommendedName>
</protein>
<dbReference type="AlphaFoldDB" id="S9QH82"/>
<evidence type="ECO:0000259" key="1">
    <source>
        <dbReference type="Pfam" id="PF07791"/>
    </source>
</evidence>
<dbReference type="Proteomes" id="UP000011682">
    <property type="component" value="Unassembled WGS sequence"/>
</dbReference>
<organism evidence="2 3">
    <name type="scientific">Cystobacter fuscus (strain ATCC 25194 / DSM 2262 / NBRC 100088 / M29)</name>
    <dbReference type="NCBI Taxonomy" id="1242864"/>
    <lineage>
        <taxon>Bacteria</taxon>
        <taxon>Pseudomonadati</taxon>
        <taxon>Myxococcota</taxon>
        <taxon>Myxococcia</taxon>
        <taxon>Myxococcales</taxon>
        <taxon>Cystobacterineae</taxon>
        <taxon>Archangiaceae</taxon>
        <taxon>Cystobacter</taxon>
    </lineage>
</organism>
<accession>S9QH82</accession>
<reference evidence="2" key="1">
    <citation type="submission" date="2013-05" db="EMBL/GenBank/DDBJ databases">
        <title>Genome assembly of Cystobacter fuscus DSM 2262.</title>
        <authorList>
            <person name="Sharma G."/>
            <person name="Khatri I."/>
            <person name="Kaur C."/>
            <person name="Mayilraj S."/>
            <person name="Subramanian S."/>
        </authorList>
    </citation>
    <scope>NUCLEOTIDE SEQUENCE [LARGE SCALE GENOMIC DNA]</scope>
    <source>
        <strain evidence="2">DSM 2262</strain>
    </source>
</reference>
<keyword evidence="3" id="KW-1185">Reference proteome</keyword>
<gene>
    <name evidence="2" type="ORF">D187_008329</name>
</gene>
<dbReference type="Pfam" id="PF07791">
    <property type="entry name" value="Imm11"/>
    <property type="match status" value="1"/>
</dbReference>
<comment type="caution">
    <text evidence="2">The sequence shown here is derived from an EMBL/GenBank/DDBJ whole genome shotgun (WGS) entry which is preliminary data.</text>
</comment>
<dbReference type="InterPro" id="IPR012433">
    <property type="entry name" value="Imm11"/>
</dbReference>
<feature type="domain" description="Immunity MXAN-0049 protein" evidence="1">
    <location>
        <begin position="45"/>
        <end position="190"/>
    </location>
</feature>
<evidence type="ECO:0000313" key="3">
    <source>
        <dbReference type="Proteomes" id="UP000011682"/>
    </source>
</evidence>
<dbReference type="eggNOG" id="ENOG5033CR9">
    <property type="taxonomic scope" value="Bacteria"/>
</dbReference>